<evidence type="ECO:0000313" key="3">
    <source>
        <dbReference type="Proteomes" id="UP000479710"/>
    </source>
</evidence>
<accession>A0A6G1C8Z4</accession>
<feature type="compositionally biased region" description="Basic residues" evidence="1">
    <location>
        <begin position="213"/>
        <end position="222"/>
    </location>
</feature>
<gene>
    <name evidence="2" type="ORF">E2562_026772</name>
</gene>
<feature type="compositionally biased region" description="Low complexity" evidence="1">
    <location>
        <begin position="74"/>
        <end position="85"/>
    </location>
</feature>
<name>A0A6G1C8Z4_9ORYZ</name>
<protein>
    <submittedName>
        <fullName evidence="2">Uncharacterized protein</fullName>
    </submittedName>
</protein>
<feature type="region of interest" description="Disordered" evidence="1">
    <location>
        <begin position="133"/>
        <end position="243"/>
    </location>
</feature>
<comment type="caution">
    <text evidence="2">The sequence shown here is derived from an EMBL/GenBank/DDBJ whole genome shotgun (WGS) entry which is preliminary data.</text>
</comment>
<proteinExistence type="predicted"/>
<feature type="region of interest" description="Disordered" evidence="1">
    <location>
        <begin position="1"/>
        <end position="92"/>
    </location>
</feature>
<feature type="compositionally biased region" description="Polar residues" evidence="1">
    <location>
        <begin position="181"/>
        <end position="191"/>
    </location>
</feature>
<evidence type="ECO:0000313" key="2">
    <source>
        <dbReference type="EMBL" id="KAF0896659.1"/>
    </source>
</evidence>
<dbReference type="AlphaFoldDB" id="A0A6G1C8Z4"/>
<sequence length="243" mass="25807">MPLGRRVRRQSDDTPEGEEGAVPVGLPSSSSSPAHQTATVGRDRATVPLSPSCQAPSDRRRRCGEARHSRDFTGMVGPGVQPGMVRNAAPPSPPFVHAPTMALFHHGVLHDAGGMSPEVRTVLENGQASLAFPPTRLARSSGGDVLTDGRREVEEGEEDCHGKRHRRSSHHHQSSSSSSSATPPRYTSSMVPASAIAEHGAEPGATVDGRPPRALHRYRHGSHTASRAGSCAHCSRRDGKRKG</sequence>
<organism evidence="2 3">
    <name type="scientific">Oryza meyeriana var. granulata</name>
    <dbReference type="NCBI Taxonomy" id="110450"/>
    <lineage>
        <taxon>Eukaryota</taxon>
        <taxon>Viridiplantae</taxon>
        <taxon>Streptophyta</taxon>
        <taxon>Embryophyta</taxon>
        <taxon>Tracheophyta</taxon>
        <taxon>Spermatophyta</taxon>
        <taxon>Magnoliopsida</taxon>
        <taxon>Liliopsida</taxon>
        <taxon>Poales</taxon>
        <taxon>Poaceae</taxon>
        <taxon>BOP clade</taxon>
        <taxon>Oryzoideae</taxon>
        <taxon>Oryzeae</taxon>
        <taxon>Oryzinae</taxon>
        <taxon>Oryza</taxon>
        <taxon>Oryza meyeriana</taxon>
    </lineage>
</organism>
<evidence type="ECO:0000256" key="1">
    <source>
        <dbReference type="SAM" id="MobiDB-lite"/>
    </source>
</evidence>
<dbReference type="EMBL" id="SPHZ02000010">
    <property type="protein sequence ID" value="KAF0896659.1"/>
    <property type="molecule type" value="Genomic_DNA"/>
</dbReference>
<keyword evidence="3" id="KW-1185">Reference proteome</keyword>
<feature type="compositionally biased region" description="Basic residues" evidence="1">
    <location>
        <begin position="162"/>
        <end position="173"/>
    </location>
</feature>
<reference evidence="2 3" key="1">
    <citation type="submission" date="2019-11" db="EMBL/GenBank/DDBJ databases">
        <title>Whole genome sequence of Oryza granulata.</title>
        <authorList>
            <person name="Li W."/>
        </authorList>
    </citation>
    <scope>NUCLEOTIDE SEQUENCE [LARGE SCALE GENOMIC DNA]</scope>
    <source>
        <strain evidence="3">cv. Menghai</strain>
        <tissue evidence="2">Leaf</tissue>
    </source>
</reference>
<dbReference type="Proteomes" id="UP000479710">
    <property type="component" value="Unassembled WGS sequence"/>
</dbReference>